<name>A0AAV0F6K3_9ASTE</name>
<feature type="region of interest" description="Disordered" evidence="1">
    <location>
        <begin position="1"/>
        <end position="162"/>
    </location>
</feature>
<dbReference type="PANTHER" id="PTHR11439">
    <property type="entry name" value="GAG-POL-RELATED RETROTRANSPOSON"/>
    <property type="match status" value="1"/>
</dbReference>
<dbReference type="SUPFAM" id="SSF56672">
    <property type="entry name" value="DNA/RNA polymerases"/>
    <property type="match status" value="1"/>
</dbReference>
<dbReference type="InterPro" id="IPR043502">
    <property type="entry name" value="DNA/RNA_pol_sf"/>
</dbReference>
<keyword evidence="4" id="KW-1185">Reference proteome</keyword>
<feature type="compositionally biased region" description="Low complexity" evidence="1">
    <location>
        <begin position="21"/>
        <end position="50"/>
    </location>
</feature>
<dbReference type="AlphaFoldDB" id="A0AAV0F6K3"/>
<dbReference type="Proteomes" id="UP001152523">
    <property type="component" value="Unassembled WGS sequence"/>
</dbReference>
<reference evidence="3" key="1">
    <citation type="submission" date="2022-07" db="EMBL/GenBank/DDBJ databases">
        <authorList>
            <person name="Macas J."/>
            <person name="Novak P."/>
            <person name="Neumann P."/>
        </authorList>
    </citation>
    <scope>NUCLEOTIDE SEQUENCE</scope>
</reference>
<evidence type="ECO:0000313" key="4">
    <source>
        <dbReference type="Proteomes" id="UP001152523"/>
    </source>
</evidence>
<evidence type="ECO:0000313" key="3">
    <source>
        <dbReference type="EMBL" id="CAH9131131.1"/>
    </source>
</evidence>
<dbReference type="Pfam" id="PF07727">
    <property type="entry name" value="RVT_2"/>
    <property type="match status" value="1"/>
</dbReference>
<evidence type="ECO:0000259" key="2">
    <source>
        <dbReference type="Pfam" id="PF07727"/>
    </source>
</evidence>
<proteinExistence type="predicted"/>
<gene>
    <name evidence="3" type="ORF">CEPIT_LOCUS31174</name>
</gene>
<protein>
    <recommendedName>
        <fullName evidence="2">Reverse transcriptase Ty1/copia-type domain-containing protein</fullName>
    </recommendedName>
</protein>
<evidence type="ECO:0000256" key="1">
    <source>
        <dbReference type="SAM" id="MobiDB-lite"/>
    </source>
</evidence>
<feature type="compositionally biased region" description="Low complexity" evidence="1">
    <location>
        <begin position="59"/>
        <end position="88"/>
    </location>
</feature>
<dbReference type="InterPro" id="IPR013103">
    <property type="entry name" value="RVT_2"/>
</dbReference>
<dbReference type="PANTHER" id="PTHR11439:SF450">
    <property type="entry name" value="REVERSE TRANSCRIPTASE TY1_COPIA-TYPE DOMAIN-CONTAINING PROTEIN"/>
    <property type="match status" value="1"/>
</dbReference>
<sequence length="691" mass="76965">MHETKYPQPGKQFQPSPPLSLPSLNSNISTPPIPSPQFSVVPSLSPLSQPTAFSPPPISSLHPIIQNSTSYTSATNNNPPTPPHNSNSHLFSNHQPNSTPPMQNTSTSVTIHTPNNSTHATDNTSLQMTATSPPSSSNSQITPPRPTRIRAPNPKYFGSPFVNLTTRHPVSTTLEPASVKEALRDPRWQSAMEEEMAALRRNQTWTLVPRTSQTPITCKWLFRIKRHADGSVARFKARLVARGFLQQPGRDYAETFSPVTKPATIRIILSLALSRQWPLRQLDVNNAFLHGSLSEEVYMVQPAGFVDSAHPKHVCRLHKALYGLKQAPRAWYLELSRFLISTGFRKSRADASLFIYAHHDVLLYFLVYVDDIILTGNNLQAINKFVSQLTHRFSVKDLGALHHFLGVETITHPDGIFLSQRQYILHILDEYKLDGAKEVATPMSSSSPPLLTDGQHAADASNYRKALGLLQYLAFTRPDISFAVNRLSQFMHAPTNMHFQGVKRILRYLKGTINYGLFIKRCASLPLTAFSDSDWGGINDGGKSTTGYALYLGSNIISWKSAKQKTVARSSTEAEFRAVANASAEVLWIRNLLSEIGIRLPTTPRIFCDNQGATHVCVNPVFHSRMKHVALDFFFVRDLVENGQLMVQHVSNKFQIADILTKPLGKSLFEHFRSKMGVSDGTSILRGRIKA</sequence>
<dbReference type="EMBL" id="CAMAPF010000964">
    <property type="protein sequence ID" value="CAH9131131.1"/>
    <property type="molecule type" value="Genomic_DNA"/>
</dbReference>
<feature type="compositionally biased region" description="Polar residues" evidence="1">
    <location>
        <begin position="89"/>
        <end position="140"/>
    </location>
</feature>
<organism evidence="3 4">
    <name type="scientific">Cuscuta epithymum</name>
    <dbReference type="NCBI Taxonomy" id="186058"/>
    <lineage>
        <taxon>Eukaryota</taxon>
        <taxon>Viridiplantae</taxon>
        <taxon>Streptophyta</taxon>
        <taxon>Embryophyta</taxon>
        <taxon>Tracheophyta</taxon>
        <taxon>Spermatophyta</taxon>
        <taxon>Magnoliopsida</taxon>
        <taxon>eudicotyledons</taxon>
        <taxon>Gunneridae</taxon>
        <taxon>Pentapetalae</taxon>
        <taxon>asterids</taxon>
        <taxon>lamiids</taxon>
        <taxon>Solanales</taxon>
        <taxon>Convolvulaceae</taxon>
        <taxon>Cuscuteae</taxon>
        <taxon>Cuscuta</taxon>
        <taxon>Cuscuta subgen. Cuscuta</taxon>
    </lineage>
</organism>
<comment type="caution">
    <text evidence="3">The sequence shown here is derived from an EMBL/GenBank/DDBJ whole genome shotgun (WGS) entry which is preliminary data.</text>
</comment>
<accession>A0AAV0F6K3</accession>
<dbReference type="CDD" id="cd09272">
    <property type="entry name" value="RNase_HI_RT_Ty1"/>
    <property type="match status" value="1"/>
</dbReference>
<feature type="domain" description="Reverse transcriptase Ty1/copia-type" evidence="2">
    <location>
        <begin position="202"/>
        <end position="444"/>
    </location>
</feature>